<dbReference type="KEGG" id="fpn:ABE65_011550"/>
<name>A0A160IP41_9BACL</name>
<evidence type="ECO:0000313" key="1">
    <source>
        <dbReference type="EMBL" id="ANC77402.1"/>
    </source>
</evidence>
<keyword evidence="2" id="KW-1185">Reference proteome</keyword>
<sequence>MGEEWTRITPFPLDTNPLKVEVIVVLQFPIHRIENNLVITKSEDIWSYYRVFENTVGINEQEALENLVYRLEKLAWQLSGFLEIDYKILPVPVDIEARISKLQNQYEGKYASVGSYYAERLRDILIEEAKDTVEYKFFIGIKLERKENEGDNILGTTIRSLKGLNRYVQRLSGYNGIDGELLNQYRESEESAFATLSSYLPATRAKKEELHYLLRHFFTRGMKNERENDESISSLTEGILHQSDAGFIRIQQLEDESYCAFLPVTEFPVDMNGRAWSYFFQELGFPVEVHIRTHYKEKKDDYSETNKIKRRFRDQDSQLLQANEDEDSLINAGRTLLHELENDIKNQGKPLLRTYTHFVVWGMTKSECRSRVTRLKRAFKDRGVEVLQPLADQLLLFHQSIPGADIVAPDWEQILTPESFSDSLFSLTRKVGNTVGFYLGKDITSPGETVENSPFLVFYHPFLGQLGLKGSKYSSPHVTISGPTGMGKSFLLKDILLNAIFFGAKILMTDPKNEVEKKFKATIGEEQSPFADLIESFNYITFSSDKRDAGKLDPLTFLEGEEAHDTAVAILEYLAELQSQERNIKTAIYKGVRHVLTTERKPGLLKVVKYLQSSEDKEVQNVGDLLYEVGTNGVAKLMFSNGDVSGISLKEQVNILQIQNLTLPEDGEKPATRDEHIAVALMIPLAKFATKFARDDSQTKITIFEEAWMLTNTGQGHKLIKEMLRTGRSLRSAVYIVTQSTVDYNRADVKEGIGTKFSFKAKTIEEAGNIIEFLGIEDNKENRELLKNLSEGQCVMEDIYGRTAKIQIDVPFNEWKDAFNTKEEDKGRRETEEAFI</sequence>
<dbReference type="PANTHER" id="PTHR30121">
    <property type="entry name" value="UNCHARACTERIZED PROTEIN YJGR-RELATED"/>
    <property type="match status" value="1"/>
</dbReference>
<dbReference type="InterPro" id="IPR027417">
    <property type="entry name" value="P-loop_NTPase"/>
</dbReference>
<organism evidence="1 2">
    <name type="scientific">Fictibacillus phosphorivorans</name>
    <dbReference type="NCBI Taxonomy" id="1221500"/>
    <lineage>
        <taxon>Bacteria</taxon>
        <taxon>Bacillati</taxon>
        <taxon>Bacillota</taxon>
        <taxon>Bacilli</taxon>
        <taxon>Bacillales</taxon>
        <taxon>Fictibacillaceae</taxon>
        <taxon>Fictibacillus</taxon>
    </lineage>
</organism>
<dbReference type="PIRSF" id="PIRSF015040">
    <property type="entry name" value="ATPase_SAG2001_prd"/>
    <property type="match status" value="1"/>
</dbReference>
<dbReference type="STRING" id="1221500.ABE65_011550"/>
<dbReference type="Pfam" id="PF12846">
    <property type="entry name" value="AAA_10"/>
    <property type="match status" value="1"/>
</dbReference>
<proteinExistence type="predicted"/>
<gene>
    <name evidence="1" type="ORF">ABE65_011550</name>
</gene>
<accession>A0A160IP41</accession>
<dbReference type="SUPFAM" id="SSF52540">
    <property type="entry name" value="P-loop containing nucleoside triphosphate hydrolases"/>
    <property type="match status" value="1"/>
</dbReference>
<dbReference type="RefSeq" id="WP_066394964.1">
    <property type="nucleotide sequence ID" value="NZ_CP015378.1"/>
</dbReference>
<dbReference type="Proteomes" id="UP000076623">
    <property type="component" value="Chromosome"/>
</dbReference>
<protein>
    <recommendedName>
        <fullName evidence="3">Conjugal transfer protein</fullName>
    </recommendedName>
</protein>
<evidence type="ECO:0000313" key="2">
    <source>
        <dbReference type="Proteomes" id="UP000076623"/>
    </source>
</evidence>
<dbReference type="CDD" id="cd01127">
    <property type="entry name" value="TrwB_TraG_TraD_VirD4"/>
    <property type="match status" value="1"/>
</dbReference>
<dbReference type="AlphaFoldDB" id="A0A160IP41"/>
<dbReference type="Gene3D" id="3.40.50.300">
    <property type="entry name" value="P-loop containing nucleotide triphosphate hydrolases"/>
    <property type="match status" value="2"/>
</dbReference>
<dbReference type="EMBL" id="CP015378">
    <property type="protein sequence ID" value="ANC77402.1"/>
    <property type="molecule type" value="Genomic_DNA"/>
</dbReference>
<dbReference type="PANTHER" id="PTHR30121:SF6">
    <property type="entry name" value="SLR6007 PROTEIN"/>
    <property type="match status" value="1"/>
</dbReference>
<dbReference type="InterPro" id="IPR016628">
    <property type="entry name" value="ATPase_SAG2001_prd"/>
</dbReference>
<evidence type="ECO:0008006" key="3">
    <source>
        <dbReference type="Google" id="ProtNLM"/>
    </source>
</evidence>
<reference evidence="1 2" key="1">
    <citation type="submission" date="2016-04" db="EMBL/GenBank/DDBJ databases">
        <title>Complete genome sequence of Fictibacillus phosphorivorans G25-29, a strain toxic to nematodes.</title>
        <authorList>
            <person name="Zheng Z."/>
        </authorList>
    </citation>
    <scope>NUCLEOTIDE SEQUENCE [LARGE SCALE GENOMIC DNA]</scope>
    <source>
        <strain evidence="1 2">G25-29</strain>
    </source>
</reference>
<dbReference type="InterPro" id="IPR051162">
    <property type="entry name" value="T4SS_component"/>
</dbReference>